<evidence type="ECO:0000313" key="4">
    <source>
        <dbReference type="Proteomes" id="UP000267606"/>
    </source>
</evidence>
<feature type="region of interest" description="Disordered" evidence="1">
    <location>
        <begin position="298"/>
        <end position="339"/>
    </location>
</feature>
<dbReference type="InterPro" id="IPR036034">
    <property type="entry name" value="PDZ_sf"/>
</dbReference>
<dbReference type="GO" id="GO:0098887">
    <property type="term" value="P:neurotransmitter receptor transport, endosome to postsynaptic membrane"/>
    <property type="evidence" value="ECO:0007669"/>
    <property type="project" value="TreeGrafter"/>
</dbReference>
<feature type="compositionally biased region" description="Low complexity" evidence="1">
    <location>
        <begin position="298"/>
        <end position="325"/>
    </location>
</feature>
<dbReference type="GO" id="GO:0014069">
    <property type="term" value="C:postsynaptic density"/>
    <property type="evidence" value="ECO:0007669"/>
    <property type="project" value="TreeGrafter"/>
</dbReference>
<dbReference type="GO" id="GO:0045211">
    <property type="term" value="C:postsynaptic membrane"/>
    <property type="evidence" value="ECO:0007669"/>
    <property type="project" value="TreeGrafter"/>
</dbReference>
<name>A0A183HF23_9BILA</name>
<dbReference type="GO" id="GO:0098609">
    <property type="term" value="P:cell-cell adhesion"/>
    <property type="evidence" value="ECO:0007669"/>
    <property type="project" value="TreeGrafter"/>
</dbReference>
<proteinExistence type="predicted"/>
<dbReference type="InterPro" id="IPR050614">
    <property type="entry name" value="Synaptic_Scaffolding_LAP-MAGUK"/>
</dbReference>
<evidence type="ECO:0000259" key="2">
    <source>
        <dbReference type="PROSITE" id="PS50106"/>
    </source>
</evidence>
<dbReference type="GO" id="GO:0043113">
    <property type="term" value="P:receptor clustering"/>
    <property type="evidence" value="ECO:0007669"/>
    <property type="project" value="TreeGrafter"/>
</dbReference>
<dbReference type="GO" id="GO:0005912">
    <property type="term" value="C:adherens junction"/>
    <property type="evidence" value="ECO:0007669"/>
    <property type="project" value="TreeGrafter"/>
</dbReference>
<dbReference type="SMART" id="SM00228">
    <property type="entry name" value="PDZ"/>
    <property type="match status" value="2"/>
</dbReference>
<dbReference type="Pfam" id="PF00595">
    <property type="entry name" value="PDZ"/>
    <property type="match status" value="2"/>
</dbReference>
<dbReference type="GO" id="GO:0019901">
    <property type="term" value="F:protein kinase binding"/>
    <property type="evidence" value="ECO:0007669"/>
    <property type="project" value="TreeGrafter"/>
</dbReference>
<dbReference type="PANTHER" id="PTHR23119">
    <property type="entry name" value="DISCS LARGE"/>
    <property type="match status" value="1"/>
</dbReference>
<dbReference type="WBParaSite" id="OFLC_0000608401-mRNA-1">
    <property type="protein sequence ID" value="OFLC_0000608401-mRNA-1"/>
    <property type="gene ID" value="OFLC_0000608401"/>
</dbReference>
<evidence type="ECO:0000313" key="3">
    <source>
        <dbReference type="EMBL" id="VDO45342.1"/>
    </source>
</evidence>
<reference evidence="5" key="1">
    <citation type="submission" date="2016-06" db="UniProtKB">
        <authorList>
            <consortium name="WormBaseParasite"/>
        </authorList>
    </citation>
    <scope>IDENTIFICATION</scope>
</reference>
<dbReference type="EMBL" id="UZAJ01005587">
    <property type="protein sequence ID" value="VDO45342.1"/>
    <property type="molecule type" value="Genomic_DNA"/>
</dbReference>
<accession>A0A183HF23</accession>
<feature type="domain" description="PDZ" evidence="2">
    <location>
        <begin position="3"/>
        <end position="93"/>
    </location>
</feature>
<dbReference type="PROSITE" id="PS50106">
    <property type="entry name" value="PDZ"/>
    <property type="match status" value="2"/>
</dbReference>
<gene>
    <name evidence="3" type="ORF">OFLC_LOCUS6085</name>
</gene>
<sequence length="357" mass="37733">FQEVELIRDNHSLGLSIVGGSDHSSHPFGINAPGVFISKITQNSPAGRSQRLRIGDRILSVNNINIRTAKHQTAVEALKQSDRTVRLLVIHEPQPPGLREVTIKRNVGEPLGLNICGGIGSPPANPLDKTDEGIFIEKVRFTCEKAQICDKVERSGPAAASSLSVGTRILEVNDESLLGCSQEEAARILRQSGATVRLLVCDAFCVPSTVSPSFIGQASNETQAVAGETTISSTLNADIQVPVNSSLPHSFKSQPPDIGASETIRTLASISADTPLAASSPIPPISLSSAVILDKAPSSTSSLPQPLSPFSSSNTTTFSTSSLRPAVPPPIAPKPRIIPNQYTHPNSLFSYADVTCL</sequence>
<evidence type="ECO:0000256" key="1">
    <source>
        <dbReference type="SAM" id="MobiDB-lite"/>
    </source>
</evidence>
<organism evidence="5">
    <name type="scientific">Onchocerca flexuosa</name>
    <dbReference type="NCBI Taxonomy" id="387005"/>
    <lineage>
        <taxon>Eukaryota</taxon>
        <taxon>Metazoa</taxon>
        <taxon>Ecdysozoa</taxon>
        <taxon>Nematoda</taxon>
        <taxon>Chromadorea</taxon>
        <taxon>Rhabditida</taxon>
        <taxon>Spirurina</taxon>
        <taxon>Spiruromorpha</taxon>
        <taxon>Filarioidea</taxon>
        <taxon>Onchocercidae</taxon>
        <taxon>Onchocerca</taxon>
    </lineage>
</organism>
<keyword evidence="4" id="KW-1185">Reference proteome</keyword>
<dbReference type="GO" id="GO:0016323">
    <property type="term" value="C:basolateral plasma membrane"/>
    <property type="evidence" value="ECO:0007669"/>
    <property type="project" value="TreeGrafter"/>
</dbReference>
<protein>
    <submittedName>
        <fullName evidence="5">PDZ domain-containing protein</fullName>
    </submittedName>
</protein>
<evidence type="ECO:0000313" key="5">
    <source>
        <dbReference type="WBParaSite" id="OFLC_0000608401-mRNA-1"/>
    </source>
</evidence>
<dbReference type="STRING" id="387005.A0A183HF23"/>
<dbReference type="SUPFAM" id="SSF50156">
    <property type="entry name" value="PDZ domain-like"/>
    <property type="match status" value="2"/>
</dbReference>
<dbReference type="Proteomes" id="UP000267606">
    <property type="component" value="Unassembled WGS sequence"/>
</dbReference>
<feature type="domain" description="PDZ" evidence="2">
    <location>
        <begin position="100"/>
        <end position="200"/>
    </location>
</feature>
<dbReference type="GO" id="GO:0098968">
    <property type="term" value="P:neurotransmitter receptor transport postsynaptic membrane to endosome"/>
    <property type="evidence" value="ECO:0007669"/>
    <property type="project" value="TreeGrafter"/>
</dbReference>
<dbReference type="Gene3D" id="2.30.42.10">
    <property type="match status" value="2"/>
</dbReference>
<dbReference type="AlphaFoldDB" id="A0A183HF23"/>
<reference evidence="3 4" key="2">
    <citation type="submission" date="2018-11" db="EMBL/GenBank/DDBJ databases">
        <authorList>
            <consortium name="Pathogen Informatics"/>
        </authorList>
    </citation>
    <scope>NUCLEOTIDE SEQUENCE [LARGE SCALE GENOMIC DNA]</scope>
</reference>
<dbReference type="PANTHER" id="PTHR23119:SF44">
    <property type="entry name" value="PROTEIN LAP4"/>
    <property type="match status" value="1"/>
</dbReference>
<dbReference type="GO" id="GO:0045197">
    <property type="term" value="P:establishment or maintenance of epithelial cell apical/basal polarity"/>
    <property type="evidence" value="ECO:0007669"/>
    <property type="project" value="TreeGrafter"/>
</dbReference>
<dbReference type="InterPro" id="IPR001478">
    <property type="entry name" value="PDZ"/>
</dbReference>